<reference evidence="4 5" key="1">
    <citation type="submission" date="2016-12" db="EMBL/GenBank/DDBJ databases">
        <title>The genomes of Aspergillus section Nigri reveals drivers in fungal speciation.</title>
        <authorList>
            <consortium name="DOE Joint Genome Institute"/>
            <person name="Vesth T.C."/>
            <person name="Nybo J."/>
            <person name="Theobald S."/>
            <person name="Brandl J."/>
            <person name="Frisvad J.C."/>
            <person name="Nielsen K.F."/>
            <person name="Lyhne E.K."/>
            <person name="Kogle M.E."/>
            <person name="Kuo A."/>
            <person name="Riley R."/>
            <person name="Clum A."/>
            <person name="Nolan M."/>
            <person name="Lipzen A."/>
            <person name="Salamov A."/>
            <person name="Henrissat B."/>
            <person name="Wiebenga A."/>
            <person name="De Vries R.P."/>
            <person name="Grigoriev I.V."/>
            <person name="Mortensen U.H."/>
            <person name="Andersen M.R."/>
            <person name="Baker S.E."/>
        </authorList>
    </citation>
    <scope>NUCLEOTIDE SEQUENCE [LARGE SCALE GENOMIC DNA]</scope>
    <source>
        <strain evidence="4 5">CBS 115572</strain>
    </source>
</reference>
<evidence type="ECO:0000256" key="2">
    <source>
        <dbReference type="SAM" id="Phobius"/>
    </source>
</evidence>
<dbReference type="Proteomes" id="UP000246702">
    <property type="component" value="Unassembled WGS sequence"/>
</dbReference>
<protein>
    <recommendedName>
        <fullName evidence="3">ABC transporter TMD0 domain-containing protein</fullName>
    </recommendedName>
</protein>
<feature type="transmembrane region" description="Helical" evidence="2">
    <location>
        <begin position="264"/>
        <end position="284"/>
    </location>
</feature>
<comment type="caution">
    <text evidence="4">The sequence shown here is derived from an EMBL/GenBank/DDBJ whole genome shotgun (WGS) entry which is preliminary data.</text>
</comment>
<gene>
    <name evidence="4" type="ORF">BO94DRAFT_183182</name>
</gene>
<comment type="subcellular location">
    <subcellularLocation>
        <location evidence="1">Membrane</location>
        <topology evidence="1">Multi-pass membrane protein</topology>
    </subcellularLocation>
</comment>
<keyword evidence="2" id="KW-0812">Transmembrane</keyword>
<keyword evidence="2" id="KW-1133">Transmembrane helix</keyword>
<proteinExistence type="predicted"/>
<evidence type="ECO:0000313" key="5">
    <source>
        <dbReference type="Proteomes" id="UP000246702"/>
    </source>
</evidence>
<dbReference type="GeneID" id="37108131"/>
<evidence type="ECO:0000256" key="1">
    <source>
        <dbReference type="ARBA" id="ARBA00004141"/>
    </source>
</evidence>
<keyword evidence="5" id="KW-1185">Reference proteome</keyword>
<evidence type="ECO:0000259" key="3">
    <source>
        <dbReference type="Pfam" id="PF24357"/>
    </source>
</evidence>
<dbReference type="RefSeq" id="XP_025464888.1">
    <property type="nucleotide sequence ID" value="XM_025605988.1"/>
</dbReference>
<sequence>MDLINQTEACILADRRFGPQVQVRCRSFDFTVTFEQSILSILPSILFITSAAFRIALLYRTKPKVGARLSQLLKLLILLVLYVSPHNKNQQPLAITSLTLSVADAAFLCVLSYLEHEEAIDPSNVLLIYLFLFKLLDATRLRTLWLLGDGRLPFKTISSINLAVKLAILCVESQGKMKYFLNSENKIRSPKETGRIFNNGLFLWTNSLLLKDFKKVLSLSGLYHLPQNCVVIGQDSTFRKIFEKSQAKSYRLVRTTLTIFKYQLIWPVIPRLFLLAFTLLQPILMLRLLQ</sequence>
<dbReference type="InterPro" id="IPR056227">
    <property type="entry name" value="TMD0_ABC"/>
</dbReference>
<dbReference type="STRING" id="1450535.A0A317VY67"/>
<accession>A0A317VY67</accession>
<dbReference type="OrthoDB" id="6500128at2759"/>
<evidence type="ECO:0000313" key="4">
    <source>
        <dbReference type="EMBL" id="PWY78579.1"/>
    </source>
</evidence>
<keyword evidence="2" id="KW-0472">Membrane</keyword>
<dbReference type="GO" id="GO:0016020">
    <property type="term" value="C:membrane"/>
    <property type="evidence" value="ECO:0007669"/>
    <property type="project" value="UniProtKB-SubCell"/>
</dbReference>
<feature type="transmembrane region" description="Helical" evidence="2">
    <location>
        <begin position="38"/>
        <end position="59"/>
    </location>
</feature>
<dbReference type="EMBL" id="MSFK01000024">
    <property type="protein sequence ID" value="PWY78579.1"/>
    <property type="molecule type" value="Genomic_DNA"/>
</dbReference>
<organism evidence="4 5">
    <name type="scientific">Aspergillus sclerotioniger CBS 115572</name>
    <dbReference type="NCBI Taxonomy" id="1450535"/>
    <lineage>
        <taxon>Eukaryota</taxon>
        <taxon>Fungi</taxon>
        <taxon>Dikarya</taxon>
        <taxon>Ascomycota</taxon>
        <taxon>Pezizomycotina</taxon>
        <taxon>Eurotiomycetes</taxon>
        <taxon>Eurotiomycetidae</taxon>
        <taxon>Eurotiales</taxon>
        <taxon>Aspergillaceae</taxon>
        <taxon>Aspergillus</taxon>
        <taxon>Aspergillus subgen. Circumdati</taxon>
    </lineage>
</organism>
<dbReference type="Pfam" id="PF24357">
    <property type="entry name" value="TMD0_ABC"/>
    <property type="match status" value="1"/>
</dbReference>
<name>A0A317VY67_9EURO</name>
<feature type="domain" description="ABC transporter TMD0" evidence="3">
    <location>
        <begin position="27"/>
        <end position="145"/>
    </location>
</feature>
<dbReference type="AlphaFoldDB" id="A0A317VY67"/>